<proteinExistence type="predicted"/>
<organism evidence="1 2">
    <name type="scientific">Agathobacter rectalis</name>
    <dbReference type="NCBI Taxonomy" id="39491"/>
    <lineage>
        <taxon>Bacteria</taxon>
        <taxon>Bacillati</taxon>
        <taxon>Bacillota</taxon>
        <taxon>Clostridia</taxon>
        <taxon>Lachnospirales</taxon>
        <taxon>Lachnospiraceae</taxon>
        <taxon>Agathobacter</taxon>
    </lineage>
</organism>
<gene>
    <name evidence="1" type="ORF">GKE07_07755</name>
</gene>
<dbReference type="EMBL" id="WKQP01000010">
    <property type="protein sequence ID" value="MSC60091.1"/>
    <property type="molecule type" value="Genomic_DNA"/>
</dbReference>
<dbReference type="AlphaFoldDB" id="A0A6L5T7C7"/>
<evidence type="ECO:0000313" key="2">
    <source>
        <dbReference type="Proteomes" id="UP000479563"/>
    </source>
</evidence>
<sequence length="201" mass="22551">MGNITSINDGKKAENASVQYANVELKKLLSNHTDMQAKNEQARLNKNILALINTFAGQSHTSQTAHYVVSIFQRLLSLKPLSPIMGTADEWREVTRSGDEIRTFQNKRCPSVFKKCNKMGVMLDCIDQDGLVLSTDGGFTWFTSGKMLKHIGFPYMPGEGPEEVFVEEKDDGYIIITDSEKIEALYKDAAERAQAREQILK</sequence>
<comment type="caution">
    <text evidence="1">The sequence shown here is derived from an EMBL/GenBank/DDBJ whole genome shotgun (WGS) entry which is preliminary data.</text>
</comment>
<accession>A0A6L5T7C7</accession>
<name>A0A6L5T7C7_9FIRM</name>
<dbReference type="Proteomes" id="UP000479563">
    <property type="component" value="Unassembled WGS sequence"/>
</dbReference>
<reference evidence="1 2" key="1">
    <citation type="journal article" date="2019" name="Nat. Med.">
        <title>A library of human gut bacterial isolates paired with longitudinal multiomics data enables mechanistic microbiome research.</title>
        <authorList>
            <person name="Poyet M."/>
            <person name="Groussin M."/>
            <person name="Gibbons S.M."/>
            <person name="Avila-Pacheco J."/>
            <person name="Jiang X."/>
            <person name="Kearney S.M."/>
            <person name="Perrotta A.R."/>
            <person name="Berdy B."/>
            <person name="Zhao S."/>
            <person name="Lieberman T.D."/>
            <person name="Swanson P.K."/>
            <person name="Smith M."/>
            <person name="Roesemann S."/>
            <person name="Alexander J.E."/>
            <person name="Rich S.A."/>
            <person name="Livny J."/>
            <person name="Vlamakis H."/>
            <person name="Clish C."/>
            <person name="Bullock K."/>
            <person name="Deik A."/>
            <person name="Scott J."/>
            <person name="Pierce K.A."/>
            <person name="Xavier R.J."/>
            <person name="Alm E.J."/>
        </authorList>
    </citation>
    <scope>NUCLEOTIDE SEQUENCE [LARGE SCALE GENOMIC DNA]</scope>
    <source>
        <strain evidence="1 2">BIOML-A11</strain>
    </source>
</reference>
<dbReference type="Pfam" id="PF25185">
    <property type="entry name" value="Tad3"/>
    <property type="match status" value="1"/>
</dbReference>
<protein>
    <submittedName>
        <fullName evidence="1">Uncharacterized protein</fullName>
    </submittedName>
</protein>
<dbReference type="InterPro" id="IPR057383">
    <property type="entry name" value="Tad3"/>
</dbReference>
<evidence type="ECO:0000313" key="1">
    <source>
        <dbReference type="EMBL" id="MSC60091.1"/>
    </source>
</evidence>
<dbReference type="RefSeq" id="WP_154266910.1">
    <property type="nucleotide sequence ID" value="NZ_WKQP01000010.1"/>
</dbReference>